<keyword evidence="2" id="KW-0575">Peroxidase</keyword>
<name>A0AAD6LTV7_9ROSI</name>
<comment type="similarity">
    <text evidence="1">Belongs to the glutathione peroxidase family.</text>
</comment>
<accession>A0AAD6LTV7</accession>
<dbReference type="InterPro" id="IPR000889">
    <property type="entry name" value="Glutathione_peroxidase"/>
</dbReference>
<dbReference type="GO" id="GO:0006979">
    <property type="term" value="P:response to oxidative stress"/>
    <property type="evidence" value="ECO:0007669"/>
    <property type="project" value="InterPro"/>
</dbReference>
<protein>
    <recommendedName>
        <fullName evidence="6">Glutathione peroxidase</fullName>
    </recommendedName>
</protein>
<dbReference type="GO" id="GO:0005829">
    <property type="term" value="C:cytosol"/>
    <property type="evidence" value="ECO:0007669"/>
    <property type="project" value="TreeGrafter"/>
</dbReference>
<evidence type="ECO:0000313" key="4">
    <source>
        <dbReference type="EMBL" id="KAJ6973081.1"/>
    </source>
</evidence>
<reference evidence="4" key="1">
    <citation type="journal article" date="2023" name="Mol. Ecol. Resour.">
        <title>Chromosome-level genome assembly of a triploid poplar Populus alba 'Berolinensis'.</title>
        <authorList>
            <person name="Chen S."/>
            <person name="Yu Y."/>
            <person name="Wang X."/>
            <person name="Wang S."/>
            <person name="Zhang T."/>
            <person name="Zhou Y."/>
            <person name="He R."/>
            <person name="Meng N."/>
            <person name="Wang Y."/>
            <person name="Liu W."/>
            <person name="Liu Z."/>
            <person name="Liu J."/>
            <person name="Guo Q."/>
            <person name="Huang H."/>
            <person name="Sederoff R.R."/>
            <person name="Wang G."/>
            <person name="Qu G."/>
            <person name="Chen S."/>
        </authorList>
    </citation>
    <scope>NUCLEOTIDE SEQUENCE</scope>
    <source>
        <strain evidence="4">SC-2020</strain>
    </source>
</reference>
<proteinExistence type="inferred from homology"/>
<dbReference type="GO" id="GO:0004601">
    <property type="term" value="F:peroxidase activity"/>
    <property type="evidence" value="ECO:0007669"/>
    <property type="project" value="UniProtKB-KW"/>
</dbReference>
<evidence type="ECO:0000256" key="3">
    <source>
        <dbReference type="ARBA" id="ARBA00023002"/>
    </source>
</evidence>
<dbReference type="Proteomes" id="UP001164929">
    <property type="component" value="Chromosome 14"/>
</dbReference>
<dbReference type="PROSITE" id="PS51355">
    <property type="entry name" value="GLUTATHIONE_PEROXID_3"/>
    <property type="match status" value="1"/>
</dbReference>
<dbReference type="PANTHER" id="PTHR11592:SF17">
    <property type="entry name" value="GLUTATHIONE PEROXIDASE 5-RELATED"/>
    <property type="match status" value="1"/>
</dbReference>
<dbReference type="AlphaFoldDB" id="A0AAD6LTV7"/>
<dbReference type="SUPFAM" id="SSF52833">
    <property type="entry name" value="Thioredoxin-like"/>
    <property type="match status" value="1"/>
</dbReference>
<organism evidence="4 5">
    <name type="scientific">Populus alba x Populus x berolinensis</name>
    <dbReference type="NCBI Taxonomy" id="444605"/>
    <lineage>
        <taxon>Eukaryota</taxon>
        <taxon>Viridiplantae</taxon>
        <taxon>Streptophyta</taxon>
        <taxon>Embryophyta</taxon>
        <taxon>Tracheophyta</taxon>
        <taxon>Spermatophyta</taxon>
        <taxon>Magnoliopsida</taxon>
        <taxon>eudicotyledons</taxon>
        <taxon>Gunneridae</taxon>
        <taxon>Pentapetalae</taxon>
        <taxon>rosids</taxon>
        <taxon>fabids</taxon>
        <taxon>Malpighiales</taxon>
        <taxon>Salicaceae</taxon>
        <taxon>Saliceae</taxon>
        <taxon>Populus</taxon>
    </lineage>
</organism>
<dbReference type="Gene3D" id="3.40.30.10">
    <property type="entry name" value="Glutaredoxin"/>
    <property type="match status" value="1"/>
</dbReference>
<dbReference type="PANTHER" id="PTHR11592">
    <property type="entry name" value="GLUTATHIONE PEROXIDASE"/>
    <property type="match status" value="1"/>
</dbReference>
<keyword evidence="5" id="KW-1185">Reference proteome</keyword>
<comment type="caution">
    <text evidence="4">The sequence shown here is derived from an EMBL/GenBank/DDBJ whole genome shotgun (WGS) entry which is preliminary data.</text>
</comment>
<evidence type="ECO:0000256" key="1">
    <source>
        <dbReference type="ARBA" id="ARBA00006926"/>
    </source>
</evidence>
<evidence type="ECO:0008006" key="6">
    <source>
        <dbReference type="Google" id="ProtNLM"/>
    </source>
</evidence>
<evidence type="ECO:0000256" key="2">
    <source>
        <dbReference type="ARBA" id="ARBA00022559"/>
    </source>
</evidence>
<evidence type="ECO:0000313" key="5">
    <source>
        <dbReference type="Proteomes" id="UP001164929"/>
    </source>
</evidence>
<dbReference type="InterPro" id="IPR036249">
    <property type="entry name" value="Thioredoxin-like_sf"/>
</dbReference>
<keyword evidence="3" id="KW-0560">Oxidoreductase</keyword>
<sequence length="78" mass="8629">MANRYFSHNSGAVRVNGPNAAPVYKFLKASKPGFLGNRIKWNFTKFLVDKDGHVLGRYSTITAPMAIEADIKKALGEM</sequence>
<gene>
    <name evidence="4" type="ORF">NC653_033426</name>
</gene>
<dbReference type="EMBL" id="JAQIZT010000014">
    <property type="protein sequence ID" value="KAJ6973081.1"/>
    <property type="molecule type" value="Genomic_DNA"/>
</dbReference>